<keyword evidence="1" id="KW-1015">Disulfide bond</keyword>
<feature type="coiled-coil region" evidence="2">
    <location>
        <begin position="5"/>
        <end position="102"/>
    </location>
</feature>
<keyword evidence="2" id="KW-0175">Coiled coil</keyword>
<dbReference type="PANTHER" id="PTHR19143:SF327">
    <property type="entry name" value="FI21813P1-RELATED"/>
    <property type="match status" value="1"/>
</dbReference>
<dbReference type="InterPro" id="IPR050373">
    <property type="entry name" value="Fibrinogen_C-term_domain"/>
</dbReference>
<dbReference type="HOGENOM" id="CLU_038628_1_2_1"/>
<evidence type="ECO:0000256" key="1">
    <source>
        <dbReference type="ARBA" id="ARBA00023157"/>
    </source>
</evidence>
<dbReference type="CDD" id="cd00087">
    <property type="entry name" value="FReD"/>
    <property type="match status" value="1"/>
</dbReference>
<dbReference type="STRING" id="7244.B4LC69"/>
<dbReference type="eggNOG" id="KOG2579">
    <property type="taxonomic scope" value="Eukaryota"/>
</dbReference>
<evidence type="ECO:0000313" key="4">
    <source>
        <dbReference type="EMBL" id="EDW70897.2"/>
    </source>
</evidence>
<dbReference type="InterPro" id="IPR014716">
    <property type="entry name" value="Fibrinogen_a/b/g_C_1"/>
</dbReference>
<dbReference type="AlphaFoldDB" id="B4LC69"/>
<gene>
    <name evidence="4" type="primary">Dvir\GJ11293</name>
    <name evidence="4" type="ORF">Dvir_GJ11293</name>
</gene>
<evidence type="ECO:0000259" key="3">
    <source>
        <dbReference type="PROSITE" id="PS51406"/>
    </source>
</evidence>
<dbReference type="PANTHER" id="PTHR19143">
    <property type="entry name" value="FIBRINOGEN/TENASCIN/ANGIOPOEITIN"/>
    <property type="match status" value="1"/>
</dbReference>
<dbReference type="Proteomes" id="UP000008792">
    <property type="component" value="Unassembled WGS sequence"/>
</dbReference>
<protein>
    <recommendedName>
        <fullName evidence="3">Fibrinogen C-terminal domain-containing protein</fullName>
    </recommendedName>
</protein>
<evidence type="ECO:0000313" key="5">
    <source>
        <dbReference type="Proteomes" id="UP000008792"/>
    </source>
</evidence>
<dbReference type="EMBL" id="CH940647">
    <property type="protein sequence ID" value="EDW70897.2"/>
    <property type="molecule type" value="Genomic_DNA"/>
</dbReference>
<evidence type="ECO:0000256" key="2">
    <source>
        <dbReference type="SAM" id="Coils"/>
    </source>
</evidence>
<dbReference type="PROSITE" id="PS00514">
    <property type="entry name" value="FIBRINOGEN_C_1"/>
    <property type="match status" value="1"/>
</dbReference>
<dbReference type="InterPro" id="IPR020837">
    <property type="entry name" value="Fibrinogen_CS"/>
</dbReference>
<dbReference type="Pfam" id="PF00147">
    <property type="entry name" value="Fibrinogen_C"/>
    <property type="match status" value="1"/>
</dbReference>
<dbReference type="PROSITE" id="PS51406">
    <property type="entry name" value="FIBRINOGEN_C_2"/>
    <property type="match status" value="1"/>
</dbReference>
<dbReference type="SMART" id="SM00186">
    <property type="entry name" value="FBG"/>
    <property type="match status" value="1"/>
</dbReference>
<sequence>MKTEIESNNNKMEGKDREIKQLQEKLNLHNELIIGALKELTKNVLSIKEEMGKPTSNALKVQHLEEQLEKQKKSIDQKDQQISEIKNEINNLTKKLKSYEEKPVYGGCTPFGDAPGIHKITIKDSFDVLCDSATAGPGWTVIQQRINGKEDFYRDWKTYRAGFGNFDGDFFLGLEKIHRLTSAQPHELYIHMKGFDGVIKYRRYEQFAIAGEEDQYRLSISGKAVDNEYDELGFHNNQKFSTFDRDNDAWDDGNCVNNYYGGWWFTNCALSNLNGKYHNHEMDKGVAIYLDGFVSLKNVKILIRPKSY</sequence>
<organism evidence="4 5">
    <name type="scientific">Drosophila virilis</name>
    <name type="common">Fruit fly</name>
    <dbReference type="NCBI Taxonomy" id="7244"/>
    <lineage>
        <taxon>Eukaryota</taxon>
        <taxon>Metazoa</taxon>
        <taxon>Ecdysozoa</taxon>
        <taxon>Arthropoda</taxon>
        <taxon>Hexapoda</taxon>
        <taxon>Insecta</taxon>
        <taxon>Pterygota</taxon>
        <taxon>Neoptera</taxon>
        <taxon>Endopterygota</taxon>
        <taxon>Diptera</taxon>
        <taxon>Brachycera</taxon>
        <taxon>Muscomorpha</taxon>
        <taxon>Ephydroidea</taxon>
        <taxon>Drosophilidae</taxon>
        <taxon>Drosophila</taxon>
    </lineage>
</organism>
<dbReference type="Gene3D" id="3.90.215.10">
    <property type="entry name" value="Gamma Fibrinogen, chain A, domain 1"/>
    <property type="match status" value="1"/>
</dbReference>
<dbReference type="InterPro" id="IPR002181">
    <property type="entry name" value="Fibrinogen_a/b/g_C_dom"/>
</dbReference>
<feature type="domain" description="Fibrinogen C-terminal" evidence="3">
    <location>
        <begin position="99"/>
        <end position="307"/>
    </location>
</feature>
<dbReference type="SUPFAM" id="SSF56496">
    <property type="entry name" value="Fibrinogen C-terminal domain-like"/>
    <property type="match status" value="1"/>
</dbReference>
<dbReference type="GO" id="GO:0005615">
    <property type="term" value="C:extracellular space"/>
    <property type="evidence" value="ECO:0007669"/>
    <property type="project" value="TreeGrafter"/>
</dbReference>
<reference evidence="4 5" key="1">
    <citation type="journal article" date="2007" name="Nature">
        <title>Evolution of genes and genomes on the Drosophila phylogeny.</title>
        <authorList>
            <consortium name="Drosophila 12 Genomes Consortium"/>
            <person name="Clark A.G."/>
            <person name="Eisen M.B."/>
            <person name="Smith D.R."/>
            <person name="Bergman C.M."/>
            <person name="Oliver B."/>
            <person name="Markow T.A."/>
            <person name="Kaufman T.C."/>
            <person name="Kellis M."/>
            <person name="Gelbart W."/>
            <person name="Iyer V.N."/>
            <person name="Pollard D.A."/>
            <person name="Sackton T.B."/>
            <person name="Larracuente A.M."/>
            <person name="Singh N.D."/>
            <person name="Abad J.P."/>
            <person name="Abt D.N."/>
            <person name="Adryan B."/>
            <person name="Aguade M."/>
            <person name="Akashi H."/>
            <person name="Anderson W.W."/>
            <person name="Aquadro C.F."/>
            <person name="Ardell D.H."/>
            <person name="Arguello R."/>
            <person name="Artieri C.G."/>
            <person name="Barbash D.A."/>
            <person name="Barker D."/>
            <person name="Barsanti P."/>
            <person name="Batterham P."/>
            <person name="Batzoglou S."/>
            <person name="Begun D."/>
            <person name="Bhutkar A."/>
            <person name="Blanco E."/>
            <person name="Bosak S.A."/>
            <person name="Bradley R.K."/>
            <person name="Brand A.D."/>
            <person name="Brent M.R."/>
            <person name="Brooks A.N."/>
            <person name="Brown R.H."/>
            <person name="Butlin R.K."/>
            <person name="Caggese C."/>
            <person name="Calvi B.R."/>
            <person name="Bernardo de Carvalho A."/>
            <person name="Caspi A."/>
            <person name="Castrezana S."/>
            <person name="Celniker S.E."/>
            <person name="Chang J.L."/>
            <person name="Chapple C."/>
            <person name="Chatterji S."/>
            <person name="Chinwalla A."/>
            <person name="Civetta A."/>
            <person name="Clifton S.W."/>
            <person name="Comeron J.M."/>
            <person name="Costello J.C."/>
            <person name="Coyne J.A."/>
            <person name="Daub J."/>
            <person name="David R.G."/>
            <person name="Delcher A.L."/>
            <person name="Delehaunty K."/>
            <person name="Do C.B."/>
            <person name="Ebling H."/>
            <person name="Edwards K."/>
            <person name="Eickbush T."/>
            <person name="Evans J.D."/>
            <person name="Filipski A."/>
            <person name="Findeiss S."/>
            <person name="Freyhult E."/>
            <person name="Fulton L."/>
            <person name="Fulton R."/>
            <person name="Garcia A.C."/>
            <person name="Gardiner A."/>
            <person name="Garfield D.A."/>
            <person name="Garvin B.E."/>
            <person name="Gibson G."/>
            <person name="Gilbert D."/>
            <person name="Gnerre S."/>
            <person name="Godfrey J."/>
            <person name="Good R."/>
            <person name="Gotea V."/>
            <person name="Gravely B."/>
            <person name="Greenberg A.J."/>
            <person name="Griffiths-Jones S."/>
            <person name="Gross S."/>
            <person name="Guigo R."/>
            <person name="Gustafson E.A."/>
            <person name="Haerty W."/>
            <person name="Hahn M.W."/>
            <person name="Halligan D.L."/>
            <person name="Halpern A.L."/>
            <person name="Halter G.M."/>
            <person name="Han M.V."/>
            <person name="Heger A."/>
            <person name="Hillier L."/>
            <person name="Hinrichs A.S."/>
            <person name="Holmes I."/>
            <person name="Hoskins R.A."/>
            <person name="Hubisz M.J."/>
            <person name="Hultmark D."/>
            <person name="Huntley M.A."/>
            <person name="Jaffe D.B."/>
            <person name="Jagadeeshan S."/>
            <person name="Jeck W.R."/>
            <person name="Johnson J."/>
            <person name="Jones C.D."/>
            <person name="Jordan W.C."/>
            <person name="Karpen G.H."/>
            <person name="Kataoka E."/>
            <person name="Keightley P.D."/>
            <person name="Kheradpour P."/>
            <person name="Kirkness E.F."/>
            <person name="Koerich L.B."/>
            <person name="Kristiansen K."/>
            <person name="Kudrna D."/>
            <person name="Kulathinal R.J."/>
            <person name="Kumar S."/>
            <person name="Kwok R."/>
            <person name="Lander E."/>
            <person name="Langley C.H."/>
            <person name="Lapoint R."/>
            <person name="Lazzaro B.P."/>
            <person name="Lee S.J."/>
            <person name="Levesque L."/>
            <person name="Li R."/>
            <person name="Lin C.F."/>
            <person name="Lin M.F."/>
            <person name="Lindblad-Toh K."/>
            <person name="Llopart A."/>
            <person name="Long M."/>
            <person name="Low L."/>
            <person name="Lozovsky E."/>
            <person name="Lu J."/>
            <person name="Luo M."/>
            <person name="Machado C.A."/>
            <person name="Makalowski W."/>
            <person name="Marzo M."/>
            <person name="Matsuda M."/>
            <person name="Matzkin L."/>
            <person name="McAllister B."/>
            <person name="McBride C.S."/>
            <person name="McKernan B."/>
            <person name="McKernan K."/>
            <person name="Mendez-Lago M."/>
            <person name="Minx P."/>
            <person name="Mollenhauer M.U."/>
            <person name="Montooth K."/>
            <person name="Mount S.M."/>
            <person name="Mu X."/>
            <person name="Myers E."/>
            <person name="Negre B."/>
            <person name="Newfeld S."/>
            <person name="Nielsen R."/>
            <person name="Noor M.A."/>
            <person name="O'Grady P."/>
            <person name="Pachter L."/>
            <person name="Papaceit M."/>
            <person name="Parisi M.J."/>
            <person name="Parisi M."/>
            <person name="Parts L."/>
            <person name="Pedersen J.S."/>
            <person name="Pesole G."/>
            <person name="Phillippy A.M."/>
            <person name="Ponting C.P."/>
            <person name="Pop M."/>
            <person name="Porcelli D."/>
            <person name="Powell J.R."/>
            <person name="Prohaska S."/>
            <person name="Pruitt K."/>
            <person name="Puig M."/>
            <person name="Quesneville H."/>
            <person name="Ram K.R."/>
            <person name="Rand D."/>
            <person name="Rasmussen M.D."/>
            <person name="Reed L.K."/>
            <person name="Reenan R."/>
            <person name="Reily A."/>
            <person name="Remington K.A."/>
            <person name="Rieger T.T."/>
            <person name="Ritchie M.G."/>
            <person name="Robin C."/>
            <person name="Rogers Y.H."/>
            <person name="Rohde C."/>
            <person name="Rozas J."/>
            <person name="Rubenfield M.J."/>
            <person name="Ruiz A."/>
            <person name="Russo S."/>
            <person name="Salzberg S.L."/>
            <person name="Sanchez-Gracia A."/>
            <person name="Saranga D.J."/>
            <person name="Sato H."/>
            <person name="Schaeffer S.W."/>
            <person name="Schatz M.C."/>
            <person name="Schlenke T."/>
            <person name="Schwartz R."/>
            <person name="Segarra C."/>
            <person name="Singh R.S."/>
            <person name="Sirot L."/>
            <person name="Sirota M."/>
            <person name="Sisneros N.B."/>
            <person name="Smith C.D."/>
            <person name="Smith T.F."/>
            <person name="Spieth J."/>
            <person name="Stage D.E."/>
            <person name="Stark A."/>
            <person name="Stephan W."/>
            <person name="Strausberg R.L."/>
            <person name="Strempel S."/>
            <person name="Sturgill D."/>
            <person name="Sutton G."/>
            <person name="Sutton G.G."/>
            <person name="Tao W."/>
            <person name="Teichmann S."/>
            <person name="Tobari Y.N."/>
            <person name="Tomimura Y."/>
            <person name="Tsolas J.M."/>
            <person name="Valente V.L."/>
            <person name="Venter E."/>
            <person name="Venter J.C."/>
            <person name="Vicario S."/>
            <person name="Vieira F.G."/>
            <person name="Vilella A.J."/>
            <person name="Villasante A."/>
            <person name="Walenz B."/>
            <person name="Wang J."/>
            <person name="Wasserman M."/>
            <person name="Watts T."/>
            <person name="Wilson D."/>
            <person name="Wilson R.K."/>
            <person name="Wing R.A."/>
            <person name="Wolfner M.F."/>
            <person name="Wong A."/>
            <person name="Wong G.K."/>
            <person name="Wu C.I."/>
            <person name="Wu G."/>
            <person name="Yamamoto D."/>
            <person name="Yang H.P."/>
            <person name="Yang S.P."/>
            <person name="Yorke J.A."/>
            <person name="Yoshida K."/>
            <person name="Zdobnov E."/>
            <person name="Zhang P."/>
            <person name="Zhang Y."/>
            <person name="Zimin A.V."/>
            <person name="Baldwin J."/>
            <person name="Abdouelleil A."/>
            <person name="Abdulkadir J."/>
            <person name="Abebe A."/>
            <person name="Abera B."/>
            <person name="Abreu J."/>
            <person name="Acer S.C."/>
            <person name="Aftuck L."/>
            <person name="Alexander A."/>
            <person name="An P."/>
            <person name="Anderson E."/>
            <person name="Anderson S."/>
            <person name="Arachi H."/>
            <person name="Azer M."/>
            <person name="Bachantsang P."/>
            <person name="Barry A."/>
            <person name="Bayul T."/>
            <person name="Berlin A."/>
            <person name="Bessette D."/>
            <person name="Bloom T."/>
            <person name="Blye J."/>
            <person name="Boguslavskiy L."/>
            <person name="Bonnet C."/>
            <person name="Boukhgalter B."/>
            <person name="Bourzgui I."/>
            <person name="Brown A."/>
            <person name="Cahill P."/>
            <person name="Channer S."/>
            <person name="Cheshatsang Y."/>
            <person name="Chuda L."/>
            <person name="Citroen M."/>
            <person name="Collymore A."/>
            <person name="Cooke P."/>
            <person name="Costello M."/>
            <person name="D'Aco K."/>
            <person name="Daza R."/>
            <person name="De Haan G."/>
            <person name="DeGray S."/>
            <person name="DeMaso C."/>
            <person name="Dhargay N."/>
            <person name="Dooley K."/>
            <person name="Dooley E."/>
            <person name="Doricent M."/>
            <person name="Dorje P."/>
            <person name="Dorjee K."/>
            <person name="Dupes A."/>
            <person name="Elong R."/>
            <person name="Falk J."/>
            <person name="Farina A."/>
            <person name="Faro S."/>
            <person name="Ferguson D."/>
            <person name="Fisher S."/>
            <person name="Foley C.D."/>
            <person name="Franke A."/>
            <person name="Friedrich D."/>
            <person name="Gadbois L."/>
            <person name="Gearin G."/>
            <person name="Gearin C.R."/>
            <person name="Giannoukos G."/>
            <person name="Goode T."/>
            <person name="Graham J."/>
            <person name="Grandbois E."/>
            <person name="Grewal S."/>
            <person name="Gyaltsen K."/>
            <person name="Hafez N."/>
            <person name="Hagos B."/>
            <person name="Hall J."/>
            <person name="Henson C."/>
            <person name="Hollinger A."/>
            <person name="Honan T."/>
            <person name="Huard M.D."/>
            <person name="Hughes L."/>
            <person name="Hurhula B."/>
            <person name="Husby M.E."/>
            <person name="Kamat A."/>
            <person name="Kanga B."/>
            <person name="Kashin S."/>
            <person name="Khazanovich D."/>
            <person name="Kisner P."/>
            <person name="Lance K."/>
            <person name="Lara M."/>
            <person name="Lee W."/>
            <person name="Lennon N."/>
            <person name="Letendre F."/>
            <person name="LeVine R."/>
            <person name="Lipovsky A."/>
            <person name="Liu X."/>
            <person name="Liu J."/>
            <person name="Liu S."/>
            <person name="Lokyitsang T."/>
            <person name="Lokyitsang Y."/>
            <person name="Lubonja R."/>
            <person name="Lui A."/>
            <person name="MacDonald P."/>
            <person name="Magnisalis V."/>
            <person name="Maru K."/>
            <person name="Matthews C."/>
            <person name="McCusker W."/>
            <person name="McDonough S."/>
            <person name="Mehta T."/>
            <person name="Meldrim J."/>
            <person name="Meneus L."/>
            <person name="Mihai O."/>
            <person name="Mihalev A."/>
            <person name="Mihova T."/>
            <person name="Mittelman R."/>
            <person name="Mlenga V."/>
            <person name="Montmayeur A."/>
            <person name="Mulrain L."/>
            <person name="Navidi A."/>
            <person name="Naylor J."/>
            <person name="Negash T."/>
            <person name="Nguyen T."/>
            <person name="Nguyen N."/>
            <person name="Nicol R."/>
            <person name="Norbu C."/>
            <person name="Norbu N."/>
            <person name="Novod N."/>
            <person name="O'Neill B."/>
            <person name="Osman S."/>
            <person name="Markiewicz E."/>
            <person name="Oyono O.L."/>
            <person name="Patti C."/>
            <person name="Phunkhang P."/>
            <person name="Pierre F."/>
            <person name="Priest M."/>
            <person name="Raghuraman S."/>
            <person name="Rege F."/>
            <person name="Reyes R."/>
            <person name="Rise C."/>
            <person name="Rogov P."/>
            <person name="Ross K."/>
            <person name="Ryan E."/>
            <person name="Settipalli S."/>
            <person name="Shea T."/>
            <person name="Sherpa N."/>
            <person name="Shi L."/>
            <person name="Shih D."/>
            <person name="Sparrow T."/>
            <person name="Spaulding J."/>
            <person name="Stalker J."/>
            <person name="Stange-Thomann N."/>
            <person name="Stavropoulos S."/>
            <person name="Stone C."/>
            <person name="Strader C."/>
            <person name="Tesfaye S."/>
            <person name="Thomson T."/>
            <person name="Thoulutsang Y."/>
            <person name="Thoulutsang D."/>
            <person name="Topham K."/>
            <person name="Topping I."/>
            <person name="Tsamla T."/>
            <person name="Vassiliev H."/>
            <person name="Vo A."/>
            <person name="Wangchuk T."/>
            <person name="Wangdi T."/>
            <person name="Weiand M."/>
            <person name="Wilkinson J."/>
            <person name="Wilson A."/>
            <person name="Yadav S."/>
            <person name="Young G."/>
            <person name="Yu Q."/>
            <person name="Zembek L."/>
            <person name="Zhong D."/>
            <person name="Zimmer A."/>
            <person name="Zwirko Z."/>
            <person name="Jaffe D.B."/>
            <person name="Alvarez P."/>
            <person name="Brockman W."/>
            <person name="Butler J."/>
            <person name="Chin C."/>
            <person name="Gnerre S."/>
            <person name="Grabherr M."/>
            <person name="Kleber M."/>
            <person name="Mauceli E."/>
            <person name="MacCallum I."/>
        </authorList>
    </citation>
    <scope>NUCLEOTIDE SEQUENCE [LARGE SCALE GENOMIC DNA]</scope>
    <source>
        <strain evidence="5">Tucson 15010-1051.87</strain>
    </source>
</reference>
<proteinExistence type="predicted"/>
<name>B4LC69_DROVI</name>
<dbReference type="OrthoDB" id="6145874at2759"/>
<dbReference type="InParanoid" id="B4LC69"/>
<dbReference type="InterPro" id="IPR036056">
    <property type="entry name" value="Fibrinogen-like_C"/>
</dbReference>
<keyword evidence="5" id="KW-1185">Reference proteome</keyword>
<accession>B4LC69</accession>
<dbReference type="SMR" id="B4LC69"/>